<dbReference type="PIRSF" id="PIRSF019455">
    <property type="entry name" value="CopR_AtkY"/>
    <property type="match status" value="1"/>
</dbReference>
<dbReference type="eggNOG" id="COG3682">
    <property type="taxonomic scope" value="Bacteria"/>
</dbReference>
<dbReference type="GO" id="GO:0003677">
    <property type="term" value="F:DNA binding"/>
    <property type="evidence" value="ECO:0007669"/>
    <property type="project" value="UniProtKB-KW"/>
</dbReference>
<evidence type="ECO:0000256" key="4">
    <source>
        <dbReference type="ARBA" id="ARBA00023163"/>
    </source>
</evidence>
<evidence type="ECO:0000313" key="6">
    <source>
        <dbReference type="Proteomes" id="UP000007435"/>
    </source>
</evidence>
<accession>E4RU82</accession>
<evidence type="ECO:0000313" key="5">
    <source>
        <dbReference type="EMBL" id="ADQ16916.1"/>
    </source>
</evidence>
<dbReference type="STRING" id="649349.Lbys_1196"/>
<dbReference type="Gene3D" id="1.10.4040.10">
    <property type="entry name" value="Penicillinase repressor domain"/>
    <property type="match status" value="1"/>
</dbReference>
<dbReference type="KEGG" id="lby:Lbys_1196"/>
<sequence length="125" mass="14576">MSEQLRELTRAEEEIMQVLWDKGKAYVKDIIEVLSEPKPAYNTVSTIVRILQQKGFVGHHAFGKTHQYFPIISKEEYRKFVTTKLMSGYFGNSVGNMVSFFVKEKKVDLKEVDELMKILEDLKKK</sequence>
<dbReference type="OrthoDB" id="1098508at2"/>
<dbReference type="AlphaFoldDB" id="E4RU82"/>
<evidence type="ECO:0000256" key="1">
    <source>
        <dbReference type="ARBA" id="ARBA00011046"/>
    </source>
</evidence>
<keyword evidence="6" id="KW-1185">Reference proteome</keyword>
<gene>
    <name evidence="5" type="ordered locus">Lbys_1196</name>
</gene>
<evidence type="ECO:0000256" key="2">
    <source>
        <dbReference type="ARBA" id="ARBA00023015"/>
    </source>
</evidence>
<dbReference type="Pfam" id="PF03965">
    <property type="entry name" value="Penicillinase_R"/>
    <property type="match status" value="1"/>
</dbReference>
<dbReference type="Gene3D" id="1.10.10.10">
    <property type="entry name" value="Winged helix-like DNA-binding domain superfamily/Winged helix DNA-binding domain"/>
    <property type="match status" value="1"/>
</dbReference>
<reference evidence="5 6" key="2">
    <citation type="journal article" date="2011" name="Stand. Genomic Sci.">
        <title>Complete genome sequence of Leadbetterella byssophila type strain (4M15).</title>
        <authorList>
            <person name="Abt B."/>
            <person name="Teshima H."/>
            <person name="Lucas S."/>
            <person name="Lapidus A."/>
            <person name="Del Rio T.G."/>
            <person name="Nolan M."/>
            <person name="Tice H."/>
            <person name="Cheng J.F."/>
            <person name="Pitluck S."/>
            <person name="Liolios K."/>
            <person name="Pagani I."/>
            <person name="Ivanova N."/>
            <person name="Mavromatis K."/>
            <person name="Pati A."/>
            <person name="Tapia R."/>
            <person name="Han C."/>
            <person name="Goodwin L."/>
            <person name="Chen A."/>
            <person name="Palaniappan K."/>
            <person name="Land M."/>
            <person name="Hauser L."/>
            <person name="Chang Y.J."/>
            <person name="Jeffries C.D."/>
            <person name="Rohde M."/>
            <person name="Goker M."/>
            <person name="Tindall B.J."/>
            <person name="Detter J.C."/>
            <person name="Woyke T."/>
            <person name="Bristow J."/>
            <person name="Eisen J.A."/>
            <person name="Markowitz V."/>
            <person name="Hugenholtz P."/>
            <person name="Klenk H.P."/>
            <person name="Kyrpides N.C."/>
        </authorList>
    </citation>
    <scope>NUCLEOTIDE SEQUENCE [LARGE SCALE GENOMIC DNA]</scope>
    <source>
        <strain evidence="6">DSM 17132 / JCM 16389 / KACC 11308 / NBRC 106382 / 4M15</strain>
    </source>
</reference>
<comment type="similarity">
    <text evidence="1">Belongs to the BlaI transcriptional regulatory family.</text>
</comment>
<dbReference type="Proteomes" id="UP000007435">
    <property type="component" value="Chromosome"/>
</dbReference>
<dbReference type="InterPro" id="IPR036388">
    <property type="entry name" value="WH-like_DNA-bd_sf"/>
</dbReference>
<keyword evidence="4" id="KW-0804">Transcription</keyword>
<dbReference type="InterPro" id="IPR005650">
    <property type="entry name" value="BlaI_family"/>
</dbReference>
<keyword evidence="2" id="KW-0805">Transcription regulation</keyword>
<name>E4RU82_LEAB4</name>
<dbReference type="EMBL" id="CP002305">
    <property type="protein sequence ID" value="ADQ16916.1"/>
    <property type="molecule type" value="Genomic_DNA"/>
</dbReference>
<dbReference type="SUPFAM" id="SSF46785">
    <property type="entry name" value="Winged helix' DNA-binding domain"/>
    <property type="match status" value="1"/>
</dbReference>
<dbReference type="GO" id="GO:0045892">
    <property type="term" value="P:negative regulation of DNA-templated transcription"/>
    <property type="evidence" value="ECO:0007669"/>
    <property type="project" value="InterPro"/>
</dbReference>
<organism evidence="5 6">
    <name type="scientific">Leadbetterella byssophila (strain DSM 17132 / JCM 16389 / KACC 11308 / NBRC 106382 / 4M15)</name>
    <dbReference type="NCBI Taxonomy" id="649349"/>
    <lineage>
        <taxon>Bacteria</taxon>
        <taxon>Pseudomonadati</taxon>
        <taxon>Bacteroidota</taxon>
        <taxon>Cytophagia</taxon>
        <taxon>Cytophagales</taxon>
        <taxon>Leadbetterellaceae</taxon>
        <taxon>Leadbetterella</taxon>
    </lineage>
</organism>
<dbReference type="RefSeq" id="WP_013407966.1">
    <property type="nucleotide sequence ID" value="NC_014655.1"/>
</dbReference>
<dbReference type="HOGENOM" id="CLU_119090_4_0_10"/>
<keyword evidence="3" id="KW-0238">DNA-binding</keyword>
<evidence type="ECO:0000256" key="3">
    <source>
        <dbReference type="ARBA" id="ARBA00023125"/>
    </source>
</evidence>
<proteinExistence type="inferred from homology"/>
<dbReference type="InterPro" id="IPR036390">
    <property type="entry name" value="WH_DNA-bd_sf"/>
</dbReference>
<protein>
    <submittedName>
        <fullName evidence="5">Transcriptional repressor, CopY family</fullName>
    </submittedName>
</protein>
<reference key="1">
    <citation type="submission" date="2010-11" db="EMBL/GenBank/DDBJ databases">
        <title>The complete genome of Leadbetterella byssophila DSM 17132.</title>
        <authorList>
            <consortium name="US DOE Joint Genome Institute (JGI-PGF)"/>
            <person name="Lucas S."/>
            <person name="Copeland A."/>
            <person name="Lapidus A."/>
            <person name="Glavina del Rio T."/>
            <person name="Dalin E."/>
            <person name="Tice H."/>
            <person name="Bruce D."/>
            <person name="Goodwin L."/>
            <person name="Pitluck S."/>
            <person name="Kyrpides N."/>
            <person name="Mavromatis K."/>
            <person name="Ivanova N."/>
            <person name="Teshima H."/>
            <person name="Brettin T."/>
            <person name="Detter J.C."/>
            <person name="Han C."/>
            <person name="Tapia R."/>
            <person name="Land M."/>
            <person name="Hauser L."/>
            <person name="Markowitz V."/>
            <person name="Cheng J.-F."/>
            <person name="Hugenholtz P."/>
            <person name="Woyke T."/>
            <person name="Wu D."/>
            <person name="Tindall B."/>
            <person name="Pomrenke H.G."/>
            <person name="Brambilla E."/>
            <person name="Klenk H.-P."/>
            <person name="Eisen J.A."/>
        </authorList>
    </citation>
    <scope>NUCLEOTIDE SEQUENCE [LARGE SCALE GENOMIC DNA]</scope>
    <source>
        <strain>DSM 17132</strain>
    </source>
</reference>